<feature type="transmembrane region" description="Helical" evidence="8">
    <location>
        <begin position="100"/>
        <end position="118"/>
    </location>
</feature>
<gene>
    <name evidence="9" type="ORF">TH53_21515</name>
</gene>
<feature type="transmembrane region" description="Helical" evidence="8">
    <location>
        <begin position="44"/>
        <end position="62"/>
    </location>
</feature>
<dbReference type="AlphaFoldDB" id="A0A0D0GD86"/>
<evidence type="ECO:0000256" key="4">
    <source>
        <dbReference type="ARBA" id="ARBA00022475"/>
    </source>
</evidence>
<protein>
    <recommendedName>
        <fullName evidence="8">Probable membrane transporter protein</fullName>
    </recommendedName>
</protein>
<dbReference type="OrthoDB" id="554695at2"/>
<dbReference type="RefSeq" id="WP_041885444.1">
    <property type="nucleotide sequence ID" value="NZ_CP157278.1"/>
</dbReference>
<feature type="transmembrane region" description="Helical" evidence="8">
    <location>
        <begin position="139"/>
        <end position="166"/>
    </location>
</feature>
<comment type="subcellular location">
    <subcellularLocation>
        <location evidence="1 8">Cell membrane</location>
        <topology evidence="1 8">Multi-pass membrane protein</topology>
    </subcellularLocation>
</comment>
<evidence type="ECO:0000256" key="2">
    <source>
        <dbReference type="ARBA" id="ARBA00009142"/>
    </source>
</evidence>
<dbReference type="InterPro" id="IPR052017">
    <property type="entry name" value="TSUP"/>
</dbReference>
<evidence type="ECO:0000313" key="9">
    <source>
        <dbReference type="EMBL" id="KIO75282.1"/>
    </source>
</evidence>
<dbReference type="Pfam" id="PF01925">
    <property type="entry name" value="TauE"/>
    <property type="match status" value="1"/>
</dbReference>
<accession>A0A0D0GD86</accession>
<dbReference type="Proteomes" id="UP000032049">
    <property type="component" value="Unassembled WGS sequence"/>
</dbReference>
<keyword evidence="4 8" id="KW-1003">Cell membrane</keyword>
<evidence type="ECO:0000256" key="6">
    <source>
        <dbReference type="ARBA" id="ARBA00022989"/>
    </source>
</evidence>
<feature type="transmembrane region" description="Helical" evidence="8">
    <location>
        <begin position="231"/>
        <end position="249"/>
    </location>
</feature>
<dbReference type="PANTHER" id="PTHR30269:SF0">
    <property type="entry name" value="MEMBRANE TRANSPORTER PROTEIN YFCA-RELATED"/>
    <property type="match status" value="1"/>
</dbReference>
<name>A0A0D0GD86_9SPHI</name>
<comment type="caution">
    <text evidence="9">The sequence shown here is derived from an EMBL/GenBank/DDBJ whole genome shotgun (WGS) entry which is preliminary data.</text>
</comment>
<evidence type="ECO:0000256" key="3">
    <source>
        <dbReference type="ARBA" id="ARBA00022448"/>
    </source>
</evidence>
<dbReference type="InterPro" id="IPR002781">
    <property type="entry name" value="TM_pro_TauE-like"/>
</dbReference>
<keyword evidence="5 8" id="KW-0812">Transmembrane</keyword>
<proteinExistence type="inferred from homology"/>
<sequence>MLYDLFILCLVSFAAGFIDAVVGGGGLLQTPAILIVLPQYPVATLFGTVKIPSLSGTAFAAWKYAMDVKLDWKFLIYVAVMAFIGAVLGAHYVTMIDGKLLKPVILVILIVIALYTYFNKTFGVGTAKEMTRLQQLITGFLFGFSIGFYDGLIGPGTGTFFILAFISLMGYDFLKASASAKLINIATNLAAICYFSSTGHILYEYALPMAVFNVGGAFLGTKLAILKGNKFIRAFFLMVVVFAILRFAYDIFLK</sequence>
<comment type="similarity">
    <text evidence="2 8">Belongs to the 4-toluene sulfonate uptake permease (TSUP) (TC 2.A.102) family.</text>
</comment>
<evidence type="ECO:0000313" key="10">
    <source>
        <dbReference type="Proteomes" id="UP000032049"/>
    </source>
</evidence>
<feature type="transmembrane region" description="Helical" evidence="8">
    <location>
        <begin position="202"/>
        <end position="225"/>
    </location>
</feature>
<evidence type="ECO:0000256" key="8">
    <source>
        <dbReference type="RuleBase" id="RU363041"/>
    </source>
</evidence>
<organism evidence="9 10">
    <name type="scientific">Pedobacter lusitanus</name>
    <dbReference type="NCBI Taxonomy" id="1503925"/>
    <lineage>
        <taxon>Bacteria</taxon>
        <taxon>Pseudomonadati</taxon>
        <taxon>Bacteroidota</taxon>
        <taxon>Sphingobacteriia</taxon>
        <taxon>Sphingobacteriales</taxon>
        <taxon>Sphingobacteriaceae</taxon>
        <taxon>Pedobacter</taxon>
    </lineage>
</organism>
<feature type="transmembrane region" description="Helical" evidence="8">
    <location>
        <begin position="74"/>
        <end position="94"/>
    </location>
</feature>
<dbReference type="PANTHER" id="PTHR30269">
    <property type="entry name" value="TRANSMEMBRANE PROTEIN YFCA"/>
    <property type="match status" value="1"/>
</dbReference>
<reference evidence="9 10" key="1">
    <citation type="submission" date="2015-01" db="EMBL/GenBank/DDBJ databases">
        <title>Draft genome sequence of Pedobacter sp. NL19 isolated from sludge of an effluent treatment pond in an abandoned uranium mine.</title>
        <authorList>
            <person name="Santos T."/>
            <person name="Caetano T."/>
            <person name="Covas C."/>
            <person name="Cruz A."/>
            <person name="Mendo S."/>
        </authorList>
    </citation>
    <scope>NUCLEOTIDE SEQUENCE [LARGE SCALE GENOMIC DNA]</scope>
    <source>
        <strain evidence="9 10">NL19</strain>
    </source>
</reference>
<dbReference type="STRING" id="1503925.TH53_21515"/>
<keyword evidence="7 8" id="KW-0472">Membrane</keyword>
<evidence type="ECO:0000256" key="5">
    <source>
        <dbReference type="ARBA" id="ARBA00022692"/>
    </source>
</evidence>
<keyword evidence="6 8" id="KW-1133">Transmembrane helix</keyword>
<keyword evidence="3" id="KW-0813">Transport</keyword>
<evidence type="ECO:0000256" key="1">
    <source>
        <dbReference type="ARBA" id="ARBA00004651"/>
    </source>
</evidence>
<evidence type="ECO:0000256" key="7">
    <source>
        <dbReference type="ARBA" id="ARBA00023136"/>
    </source>
</evidence>
<keyword evidence="10" id="KW-1185">Reference proteome</keyword>
<dbReference type="EMBL" id="JXRA01000108">
    <property type="protein sequence ID" value="KIO75282.1"/>
    <property type="molecule type" value="Genomic_DNA"/>
</dbReference>
<dbReference type="GO" id="GO:0005886">
    <property type="term" value="C:plasma membrane"/>
    <property type="evidence" value="ECO:0007669"/>
    <property type="project" value="UniProtKB-SubCell"/>
</dbReference>